<gene>
    <name evidence="9" type="primary">glnE</name>
    <name evidence="9" type="ORF">PITCH_A1010022</name>
</gene>
<dbReference type="Pfam" id="PF08335">
    <property type="entry name" value="GlnD_UR_UTase"/>
    <property type="match status" value="2"/>
</dbReference>
<feature type="domain" description="PII-uridylyltransferase/Glutamine-synthetase adenylyltransferase" evidence="8">
    <location>
        <begin position="840"/>
        <end position="932"/>
    </location>
</feature>
<sequence length="962" mass="109202">MILPEKLEKDYNNKWDEFSIAAQKSNIALPGDLEILSRIRPIFALSDFVANSCIINPDILNELILTGDLKKRYGSAEFADRLRVILSPLTIEKNETLLLHLIRRLRLREMVRIAWRDLASWAELSETMTDLSGLADAVIDHTLSVLYHWQCMEYGIPLDPDGQAQQLVVIGMGKLGGLELNFSSDVDLIFAYPADGMTTRGPVSLSNQEFFARLCQRMINAIGTKTADGIAFRVDMRLRPFGEGGPLVMSFDAMEAYYQDQGREWERYAWIKARSVAGDIDAGNRLIALLNPFVYRRYLDFGAFESMRDMKHKISLEVRQKAIEDNIKLGPGGIREIEFFGQIFQLIRGGVLPALQTQGIQQVLKILEDEGYISQDVCNGLMSAYEFLRNTENRLQEFSDQQIHQLPGDELGKERLALSMGFEDWESFAGRLKLHMDVVHGHFSKLLGPEESREATDQKQGSINGLKAVWHDIKQDEGLDHILIEAGYTRPKEVVHLLANLRNSSATKSLSSKGRTRLDKLMPLLLKETGRTNQPETVLNRIIELIKAIQGRTTYLALLLENPSALIHLFRLISASSWIASLLSRYPVLLDELLDPRTLYSPPDKTQLMRQIKMRIERAPSDDLEYQMIELCIFRQVNTLRVAAADVTETLPLMRVSDHLTEIAETVLSEVLDLSWQILVKRHGSPAGDISPEADARAFAIIGYGKLGGIELGYGSDLDLVFIHHGQGGETEGGEQPIDDKLFYTRLGQKIIHILTTANPAGVLYETDMRLRPDGSSGILVVDIEAFREYQEKKAWTWEHQALIKARPICGDRELIKRFEDIRQGVLVIQRDEKRLREDIAAMRERMRMQLHRPRAGTFDIKQGEGGIVDIEFLVQYLALLHAHGHHEIIKWTDNVRLLETMAGIGIIDNNTHRILKETYLTYRSAVHRLSLEEKPAMAGDNEFADQRHTVVRLWDEAFKTP</sequence>
<name>A0A445MQQ1_9BACT</name>
<evidence type="ECO:0000256" key="3">
    <source>
        <dbReference type="ARBA" id="ARBA00022741"/>
    </source>
</evidence>
<keyword evidence="4" id="KW-0067">ATP-binding</keyword>
<dbReference type="EC" id="2.7.7.42" evidence="9"/>
<dbReference type="Gene3D" id="1.20.120.1510">
    <property type="match status" value="1"/>
</dbReference>
<dbReference type="SUPFAM" id="SSF81593">
    <property type="entry name" value="Nucleotidyltransferase substrate binding subunit/domain"/>
    <property type="match status" value="2"/>
</dbReference>
<dbReference type="Pfam" id="PF03710">
    <property type="entry name" value="GlnE"/>
    <property type="match status" value="2"/>
</dbReference>
<dbReference type="NCBIfam" id="NF008292">
    <property type="entry name" value="PRK11072.1"/>
    <property type="match status" value="1"/>
</dbReference>
<evidence type="ECO:0000313" key="9">
    <source>
        <dbReference type="EMBL" id="SPD71752.1"/>
    </source>
</evidence>
<dbReference type="InterPro" id="IPR023057">
    <property type="entry name" value="GlnE"/>
</dbReference>
<dbReference type="GO" id="GO:0008882">
    <property type="term" value="F:[glutamate-ammonia-ligase] adenylyltransferase activity"/>
    <property type="evidence" value="ECO:0007669"/>
    <property type="project" value="UniProtKB-EC"/>
</dbReference>
<dbReference type="InterPro" id="IPR013546">
    <property type="entry name" value="PII_UdlTrfase/GS_AdlTrfase"/>
</dbReference>
<reference evidence="9" key="1">
    <citation type="submission" date="2018-01" db="EMBL/GenBank/DDBJ databases">
        <authorList>
            <person name="Regsiter A."/>
            <person name="William W."/>
        </authorList>
    </citation>
    <scope>NUCLEOTIDE SEQUENCE</scope>
    <source>
        <strain evidence="9">TRIP AH-1</strain>
    </source>
</reference>
<feature type="domain" description="Glutamate-ammonia ligase adenylyltransferase repeated" evidence="7">
    <location>
        <begin position="37"/>
        <end position="284"/>
    </location>
</feature>
<dbReference type="GO" id="GO:0016874">
    <property type="term" value="F:ligase activity"/>
    <property type="evidence" value="ECO:0007669"/>
    <property type="project" value="UniProtKB-KW"/>
</dbReference>
<dbReference type="HAMAP" id="MF_00802">
    <property type="entry name" value="GlnE"/>
    <property type="match status" value="1"/>
</dbReference>
<keyword evidence="1 9" id="KW-0808">Transferase</keyword>
<keyword evidence="6" id="KW-0511">Multifunctional enzyme</keyword>
<keyword evidence="9" id="KW-0436">Ligase</keyword>
<dbReference type="GO" id="GO:0005524">
    <property type="term" value="F:ATP binding"/>
    <property type="evidence" value="ECO:0007669"/>
    <property type="project" value="UniProtKB-KW"/>
</dbReference>
<dbReference type="GO" id="GO:0000820">
    <property type="term" value="P:regulation of glutamine family amino acid metabolic process"/>
    <property type="evidence" value="ECO:0007669"/>
    <property type="project" value="TreeGrafter"/>
</dbReference>
<dbReference type="PANTHER" id="PTHR30621:SF0">
    <property type="entry name" value="BIFUNCTIONAL GLUTAMINE SYNTHETASE ADENYLYLTRANSFERASE_ADENYLYL-REMOVING ENZYME"/>
    <property type="match status" value="1"/>
</dbReference>
<dbReference type="CDD" id="cd05401">
    <property type="entry name" value="NT_GlnE_GlnD_like"/>
    <property type="match status" value="2"/>
</dbReference>
<evidence type="ECO:0000256" key="1">
    <source>
        <dbReference type="ARBA" id="ARBA00022679"/>
    </source>
</evidence>
<protein>
    <submittedName>
        <fullName evidence="9">Glutamate-ammonia-ligase adenylyltransferase</fullName>
        <ecNumber evidence="9">2.7.7.42</ecNumber>
    </submittedName>
</protein>
<proteinExistence type="inferred from homology"/>
<evidence type="ECO:0000259" key="8">
    <source>
        <dbReference type="Pfam" id="PF08335"/>
    </source>
</evidence>
<accession>A0A445MQQ1</accession>
<keyword evidence="3" id="KW-0547">Nucleotide-binding</keyword>
<dbReference type="InterPro" id="IPR005190">
    <property type="entry name" value="GlnE_rpt_dom"/>
</dbReference>
<dbReference type="AlphaFoldDB" id="A0A445MQQ1"/>
<dbReference type="InterPro" id="IPR043519">
    <property type="entry name" value="NT_sf"/>
</dbReference>
<dbReference type="Gene3D" id="3.30.460.10">
    <property type="entry name" value="Beta Polymerase, domain 2"/>
    <property type="match status" value="2"/>
</dbReference>
<evidence type="ECO:0000256" key="2">
    <source>
        <dbReference type="ARBA" id="ARBA00022695"/>
    </source>
</evidence>
<dbReference type="EMBL" id="OJIN01000004">
    <property type="protein sequence ID" value="SPD71752.1"/>
    <property type="molecule type" value="Genomic_DNA"/>
</dbReference>
<evidence type="ECO:0000256" key="6">
    <source>
        <dbReference type="ARBA" id="ARBA00023268"/>
    </source>
</evidence>
<evidence type="ECO:0000256" key="5">
    <source>
        <dbReference type="ARBA" id="ARBA00022842"/>
    </source>
</evidence>
<dbReference type="SUPFAM" id="SSF81301">
    <property type="entry name" value="Nucleotidyltransferase"/>
    <property type="match status" value="2"/>
</dbReference>
<dbReference type="Gene3D" id="1.20.120.330">
    <property type="entry name" value="Nucleotidyltransferases domain 2"/>
    <property type="match status" value="2"/>
</dbReference>
<feature type="domain" description="Glutamate-ammonia ligase adenylyltransferase repeated" evidence="7">
    <location>
        <begin position="568"/>
        <end position="820"/>
    </location>
</feature>
<feature type="domain" description="PII-uridylyltransferase/Glutamine-synthetase adenylyltransferase" evidence="8">
    <location>
        <begin position="309"/>
        <end position="447"/>
    </location>
</feature>
<dbReference type="PANTHER" id="PTHR30621">
    <property type="entry name" value="GLUTAMINE SYNTHETASE ADENYLYLTRANSFERASE"/>
    <property type="match status" value="1"/>
</dbReference>
<dbReference type="FunFam" id="1.20.120.330:FF:000005">
    <property type="entry name" value="Bifunctional glutamine synthetase adenylyltransferase/adenylyl-removing enzyme"/>
    <property type="match status" value="1"/>
</dbReference>
<keyword evidence="2 9" id="KW-0548">Nucleotidyltransferase</keyword>
<evidence type="ECO:0000256" key="4">
    <source>
        <dbReference type="ARBA" id="ARBA00022840"/>
    </source>
</evidence>
<dbReference type="FunFam" id="3.30.460.10:FF:000009">
    <property type="entry name" value="Bifunctional glutamine synthetase adenylyltransferase/adenylyl-removing enzyme"/>
    <property type="match status" value="1"/>
</dbReference>
<dbReference type="GO" id="GO:0005829">
    <property type="term" value="C:cytosol"/>
    <property type="evidence" value="ECO:0007669"/>
    <property type="project" value="TreeGrafter"/>
</dbReference>
<keyword evidence="5" id="KW-0460">Magnesium</keyword>
<organism evidence="9">
    <name type="scientific">uncultured Desulfobacterium sp</name>
    <dbReference type="NCBI Taxonomy" id="201089"/>
    <lineage>
        <taxon>Bacteria</taxon>
        <taxon>Pseudomonadati</taxon>
        <taxon>Thermodesulfobacteriota</taxon>
        <taxon>Desulfobacteria</taxon>
        <taxon>Desulfobacterales</taxon>
        <taxon>Desulfobacteriaceae</taxon>
        <taxon>Desulfobacterium</taxon>
        <taxon>environmental samples</taxon>
    </lineage>
</organism>
<evidence type="ECO:0000259" key="7">
    <source>
        <dbReference type="Pfam" id="PF03710"/>
    </source>
</evidence>